<evidence type="ECO:0000313" key="2">
    <source>
        <dbReference type="EMBL" id="AXX89823.1"/>
    </source>
</evidence>
<dbReference type="Proteomes" id="UP000263040">
    <property type="component" value="Chromosome"/>
</dbReference>
<accession>A0AAD0SRZ0</accession>
<sequence length="264" mass="30348">MTKEKALEKLHILLEDLDKLPKYIDYNKDSMLTKFKLKTNRYLKEIFIHRINSFAFEDIEFEPIVPFHTEQSNLIKIYEKAIENSKALFEAFIEEVEEWKDNITESVIPTQNSQISITTSNKVFIVHGHDELAISQVSELLRKLNLEPIVLRDQVSRSDTVIEKIENYTSKVGFGVILYTECDVGGKTIDSLQSRARQNVVLEHGYLMAKLGRENTMALVKGSVETPGDISGLVYTLMDEHKAWQYKLVDELRASGYNVSKDNI</sequence>
<keyword evidence="3" id="KW-1185">Reference proteome</keyword>
<dbReference type="RefSeq" id="WP_118886349.1">
    <property type="nucleotide sequence ID" value="NZ_CP032100.1"/>
</dbReference>
<proteinExistence type="predicted"/>
<gene>
    <name evidence="2" type="ORF">ASUIS_1341</name>
</gene>
<dbReference type="EMBL" id="CP032100">
    <property type="protein sequence ID" value="AXX89823.1"/>
    <property type="molecule type" value="Genomic_DNA"/>
</dbReference>
<reference evidence="2 3" key="1">
    <citation type="submission" date="2018-08" db="EMBL/GenBank/DDBJ databases">
        <title>Complete genome of the Arcobacter suis type strain LMG 26152.</title>
        <authorList>
            <person name="Miller W.G."/>
            <person name="Yee E."/>
            <person name="Bono J.L."/>
        </authorList>
    </citation>
    <scope>NUCLEOTIDE SEQUENCE [LARGE SCALE GENOMIC DNA]</scope>
    <source>
        <strain evidence="2 3">CECT 7833</strain>
    </source>
</reference>
<feature type="domain" description="CD-NTase-associated protein 12/Pycsar effector protein TIR" evidence="1">
    <location>
        <begin position="122"/>
        <end position="239"/>
    </location>
</feature>
<dbReference type="InterPro" id="IPR019302">
    <property type="entry name" value="CAP12/PCTIR_TIR_dom"/>
</dbReference>
<evidence type="ECO:0000259" key="1">
    <source>
        <dbReference type="Pfam" id="PF10137"/>
    </source>
</evidence>
<name>A0AAD0SRZ0_9BACT</name>
<dbReference type="GO" id="GO:0050135">
    <property type="term" value="F:NADP+ nucleosidase activity"/>
    <property type="evidence" value="ECO:0007669"/>
    <property type="project" value="InterPro"/>
</dbReference>
<dbReference type="AlphaFoldDB" id="A0AAD0SRZ0"/>
<organism evidence="2 3">
    <name type="scientific">Arcobacter suis CECT 7833</name>
    <dbReference type="NCBI Taxonomy" id="663365"/>
    <lineage>
        <taxon>Bacteria</taxon>
        <taxon>Pseudomonadati</taxon>
        <taxon>Campylobacterota</taxon>
        <taxon>Epsilonproteobacteria</taxon>
        <taxon>Campylobacterales</taxon>
        <taxon>Arcobacteraceae</taxon>
        <taxon>Arcobacter</taxon>
    </lineage>
</organism>
<evidence type="ECO:0000313" key="3">
    <source>
        <dbReference type="Proteomes" id="UP000263040"/>
    </source>
</evidence>
<dbReference type="Pfam" id="PF10137">
    <property type="entry name" value="CAP12-PCTIR_TIR"/>
    <property type="match status" value="1"/>
</dbReference>
<dbReference type="KEGG" id="asui:ASUIS_1341"/>
<protein>
    <recommendedName>
        <fullName evidence="1">CD-NTase-associated protein 12/Pycsar effector protein TIR domain-containing protein</fullName>
    </recommendedName>
</protein>